<protein>
    <submittedName>
        <fullName evidence="1">Uncharacterized protein</fullName>
    </submittedName>
</protein>
<organism evidence="1 2">
    <name type="scientific">Flemingia macrophylla</name>
    <dbReference type="NCBI Taxonomy" id="520843"/>
    <lineage>
        <taxon>Eukaryota</taxon>
        <taxon>Viridiplantae</taxon>
        <taxon>Streptophyta</taxon>
        <taxon>Embryophyta</taxon>
        <taxon>Tracheophyta</taxon>
        <taxon>Spermatophyta</taxon>
        <taxon>Magnoliopsida</taxon>
        <taxon>eudicotyledons</taxon>
        <taxon>Gunneridae</taxon>
        <taxon>Pentapetalae</taxon>
        <taxon>rosids</taxon>
        <taxon>fabids</taxon>
        <taxon>Fabales</taxon>
        <taxon>Fabaceae</taxon>
        <taxon>Papilionoideae</taxon>
        <taxon>50 kb inversion clade</taxon>
        <taxon>NPAAA clade</taxon>
        <taxon>indigoferoid/millettioid clade</taxon>
        <taxon>Phaseoleae</taxon>
        <taxon>Flemingia</taxon>
    </lineage>
</organism>
<proteinExistence type="predicted"/>
<sequence>MGALHLSPSGNSYGLFYFDDHFCVLLFLRQKSEKLDAYGLIMCCICHHGVSAIPSSFFVSLWMLQQVEYYGLQDRDHVDIEVENENLGFLGSQSQEDINDGDNSIVGTIRKLCRGA</sequence>
<name>A0ABD1MYW7_9FABA</name>
<dbReference type="AlphaFoldDB" id="A0ABD1MYW7"/>
<gene>
    <name evidence="1" type="ORF">Fmac_008652</name>
</gene>
<comment type="caution">
    <text evidence="1">The sequence shown here is derived from an EMBL/GenBank/DDBJ whole genome shotgun (WGS) entry which is preliminary data.</text>
</comment>
<evidence type="ECO:0000313" key="1">
    <source>
        <dbReference type="EMBL" id="KAL2340712.1"/>
    </source>
</evidence>
<keyword evidence="2" id="KW-1185">Reference proteome</keyword>
<reference evidence="1 2" key="1">
    <citation type="submission" date="2024-08" db="EMBL/GenBank/DDBJ databases">
        <title>Insights into the chromosomal genome structure of Flemingia macrophylla.</title>
        <authorList>
            <person name="Ding Y."/>
            <person name="Zhao Y."/>
            <person name="Bi W."/>
            <person name="Wu M."/>
            <person name="Zhao G."/>
            <person name="Gong Y."/>
            <person name="Li W."/>
            <person name="Zhang P."/>
        </authorList>
    </citation>
    <scope>NUCLEOTIDE SEQUENCE [LARGE SCALE GENOMIC DNA]</scope>
    <source>
        <strain evidence="1">DYQJB</strain>
        <tissue evidence="1">Leaf</tissue>
    </source>
</reference>
<dbReference type="Proteomes" id="UP001603857">
    <property type="component" value="Unassembled WGS sequence"/>
</dbReference>
<evidence type="ECO:0000313" key="2">
    <source>
        <dbReference type="Proteomes" id="UP001603857"/>
    </source>
</evidence>
<dbReference type="EMBL" id="JBGMDY010000003">
    <property type="protein sequence ID" value="KAL2340712.1"/>
    <property type="molecule type" value="Genomic_DNA"/>
</dbReference>
<accession>A0ABD1MYW7</accession>